<dbReference type="AlphaFoldDB" id="A0A3N4VQ97"/>
<gene>
    <name evidence="1" type="ORF">EDC46_1178</name>
</gene>
<evidence type="ECO:0000313" key="2">
    <source>
        <dbReference type="Proteomes" id="UP000281691"/>
    </source>
</evidence>
<protein>
    <submittedName>
        <fullName evidence="1">Branched-subunit amino acid transport protein AzlD</fullName>
    </submittedName>
</protein>
<sequence>MENINLILMLIALTLGTQLCRFIPLIIPNSLLTHPILQKLNKILPLVIMLLLVLTSLNIPKTTGEYTMLIAQIIALIGVLLSYKWFNNILLSVGLGILNINLLLWLLG</sequence>
<keyword evidence="2" id="KW-1185">Reference proteome</keyword>
<dbReference type="InterPro" id="IPR008407">
    <property type="entry name" value="Brnchd-chn_aa_trnsp_AzlD"/>
</dbReference>
<dbReference type="RefSeq" id="WP_124211342.1">
    <property type="nucleotide sequence ID" value="NZ_CP016615.1"/>
</dbReference>
<dbReference type="OrthoDB" id="5681632at2"/>
<dbReference type="Proteomes" id="UP000281691">
    <property type="component" value="Unassembled WGS sequence"/>
</dbReference>
<evidence type="ECO:0000313" key="1">
    <source>
        <dbReference type="EMBL" id="RPE83485.1"/>
    </source>
</evidence>
<organism evidence="1 2">
    <name type="scientific">Vespertiliibacter pulmonis</name>
    <dbReference type="NCBI Taxonomy" id="1443036"/>
    <lineage>
        <taxon>Bacteria</taxon>
        <taxon>Pseudomonadati</taxon>
        <taxon>Pseudomonadota</taxon>
        <taxon>Gammaproteobacteria</taxon>
        <taxon>Pasteurellales</taxon>
        <taxon>Pasteurellaceae</taxon>
        <taxon>Vespertiliibacter</taxon>
    </lineage>
</organism>
<reference evidence="1 2" key="1">
    <citation type="submission" date="2018-11" db="EMBL/GenBank/DDBJ databases">
        <title>Genomic Encyclopedia of Type Strains, Phase IV (KMG-IV): sequencing the most valuable type-strain genomes for metagenomic binning, comparative biology and taxonomic classification.</title>
        <authorList>
            <person name="Goeker M."/>
        </authorList>
    </citation>
    <scope>NUCLEOTIDE SEQUENCE [LARGE SCALE GENOMIC DNA]</scope>
    <source>
        <strain evidence="1 2">DSM 27238</strain>
    </source>
</reference>
<proteinExistence type="predicted"/>
<comment type="caution">
    <text evidence="1">The sequence shown here is derived from an EMBL/GenBank/DDBJ whole genome shotgun (WGS) entry which is preliminary data.</text>
</comment>
<dbReference type="EMBL" id="RKQP01000003">
    <property type="protein sequence ID" value="RPE83485.1"/>
    <property type="molecule type" value="Genomic_DNA"/>
</dbReference>
<dbReference type="Pfam" id="PF05437">
    <property type="entry name" value="AzlD"/>
    <property type="match status" value="1"/>
</dbReference>
<accession>A0A3N4VQ97</accession>
<name>A0A3N4VQ97_9PAST</name>